<dbReference type="SUPFAM" id="SSF55073">
    <property type="entry name" value="Nucleotide cyclase"/>
    <property type="match status" value="1"/>
</dbReference>
<dbReference type="PROSITE" id="PS50887">
    <property type="entry name" value="GGDEF"/>
    <property type="match status" value="1"/>
</dbReference>
<accession>A0A1G6L0Z0</accession>
<evidence type="ECO:0000313" key="6">
    <source>
        <dbReference type="EMBL" id="SDC36817.1"/>
    </source>
</evidence>
<dbReference type="NCBIfam" id="TIGR00254">
    <property type="entry name" value="GGDEF"/>
    <property type="match status" value="1"/>
</dbReference>
<dbReference type="SMART" id="SM00267">
    <property type="entry name" value="GGDEF"/>
    <property type="match status" value="1"/>
</dbReference>
<dbReference type="RefSeq" id="WP_003462306.1">
    <property type="nucleotide sequence ID" value="NZ_FMZQ01000002.1"/>
</dbReference>
<dbReference type="InterPro" id="IPR029787">
    <property type="entry name" value="Nucleotide_cyclase"/>
</dbReference>
<dbReference type="CDD" id="cd01949">
    <property type="entry name" value="GGDEF"/>
    <property type="match status" value="1"/>
</dbReference>
<dbReference type="Pfam" id="PF00990">
    <property type="entry name" value="GGDEF"/>
    <property type="match status" value="1"/>
</dbReference>
<keyword evidence="7" id="KW-1185">Reference proteome</keyword>
<evidence type="ECO:0000313" key="7">
    <source>
        <dbReference type="Proteomes" id="UP000199467"/>
    </source>
</evidence>
<dbReference type="FunFam" id="3.30.70.270:FF:000001">
    <property type="entry name" value="Diguanylate cyclase domain protein"/>
    <property type="match status" value="1"/>
</dbReference>
<evidence type="ECO:0000256" key="3">
    <source>
        <dbReference type="ARBA" id="ARBA00012528"/>
    </source>
</evidence>
<comment type="catalytic activity">
    <reaction evidence="4">
        <text>2 GTP = 3',3'-c-di-GMP + 2 diphosphate</text>
        <dbReference type="Rhea" id="RHEA:24898"/>
        <dbReference type="ChEBI" id="CHEBI:33019"/>
        <dbReference type="ChEBI" id="CHEBI:37565"/>
        <dbReference type="ChEBI" id="CHEBI:58805"/>
        <dbReference type="EC" id="2.7.7.65"/>
    </reaction>
</comment>
<sequence length="348" mass="38545">MATQTARLLKRLRNDFQLSIITLMGLFGVIGISPYAVYRLLHGNYLVGIADTIIVFSTLFAVLYAWVTRDTVKPGIYLAAVFSVGATLIAINLGVNGLFWIYPLILFNFFMVTPGKALLATALVLVSLVSHALLVPGSVFESHYQMVSFLVTCMMASVLSFIFAFRTRNQRDQLQSLAIHDPLTGARNRRAMNEELKIAMASHRRHSDSYGLLVMDLDHFKQINDRFGHHVGDQVLVAFVELIKRCSRKEDRLFRFGGEEFLLLLPNTELTGLQAAAQNLLSWVAQELKSPGGAVTVSIGGAILHSGEHWEGWLQRADECLYRAKSEGRNRAVIADAPSGPNKTAASH</sequence>
<dbReference type="EMBL" id="FMZQ01000002">
    <property type="protein sequence ID" value="SDC36817.1"/>
    <property type="molecule type" value="Genomic_DNA"/>
</dbReference>
<evidence type="ECO:0000256" key="2">
    <source>
        <dbReference type="ARBA" id="ARBA00004533"/>
    </source>
</evidence>
<evidence type="ECO:0000256" key="4">
    <source>
        <dbReference type="ARBA" id="ARBA00034247"/>
    </source>
</evidence>
<evidence type="ECO:0000256" key="1">
    <source>
        <dbReference type="ARBA" id="ARBA00001946"/>
    </source>
</evidence>
<dbReference type="InterPro" id="IPR000160">
    <property type="entry name" value="GGDEF_dom"/>
</dbReference>
<dbReference type="InterPro" id="IPR043128">
    <property type="entry name" value="Rev_trsase/Diguanyl_cyclase"/>
</dbReference>
<dbReference type="Proteomes" id="UP000199467">
    <property type="component" value="Unassembled WGS sequence"/>
</dbReference>
<dbReference type="AlphaFoldDB" id="A0A1G6L0Z0"/>
<dbReference type="GO" id="GO:0052621">
    <property type="term" value="F:diguanylate cyclase activity"/>
    <property type="evidence" value="ECO:0007669"/>
    <property type="project" value="UniProtKB-EC"/>
</dbReference>
<dbReference type="EC" id="2.7.7.65" evidence="3"/>
<comment type="subcellular location">
    <subcellularLocation>
        <location evidence="2">Cell inner membrane</location>
    </subcellularLocation>
</comment>
<reference evidence="7" key="1">
    <citation type="submission" date="2016-10" db="EMBL/GenBank/DDBJ databases">
        <authorList>
            <person name="Varghese N."/>
            <person name="Submissions S."/>
        </authorList>
    </citation>
    <scope>NUCLEOTIDE SEQUENCE [LARGE SCALE GENOMIC DNA]</scope>
    <source>
        <strain evidence="7">DSM 26382</strain>
    </source>
</reference>
<proteinExistence type="predicted"/>
<gene>
    <name evidence="6" type="ORF">SAMN05216576_102323</name>
</gene>
<protein>
    <recommendedName>
        <fullName evidence="3">diguanylate cyclase</fullName>
        <ecNumber evidence="3">2.7.7.65</ecNumber>
    </recommendedName>
</protein>
<evidence type="ECO:0000259" key="5">
    <source>
        <dbReference type="PROSITE" id="PS50887"/>
    </source>
</evidence>
<dbReference type="GO" id="GO:0043709">
    <property type="term" value="P:cell adhesion involved in single-species biofilm formation"/>
    <property type="evidence" value="ECO:0007669"/>
    <property type="project" value="TreeGrafter"/>
</dbReference>
<dbReference type="PANTHER" id="PTHR45138">
    <property type="entry name" value="REGULATORY COMPONENTS OF SENSORY TRANSDUCTION SYSTEM"/>
    <property type="match status" value="1"/>
</dbReference>
<name>A0A1G6L0Z0_9GAMM</name>
<comment type="cofactor">
    <cofactor evidence="1">
        <name>Mg(2+)</name>
        <dbReference type="ChEBI" id="CHEBI:18420"/>
    </cofactor>
</comment>
<dbReference type="GO" id="GO:1902201">
    <property type="term" value="P:negative regulation of bacterial-type flagellum-dependent cell motility"/>
    <property type="evidence" value="ECO:0007669"/>
    <property type="project" value="TreeGrafter"/>
</dbReference>
<dbReference type="GO" id="GO:0005886">
    <property type="term" value="C:plasma membrane"/>
    <property type="evidence" value="ECO:0007669"/>
    <property type="project" value="UniProtKB-SubCell"/>
</dbReference>
<dbReference type="Gene3D" id="3.30.70.270">
    <property type="match status" value="1"/>
</dbReference>
<dbReference type="PANTHER" id="PTHR45138:SF9">
    <property type="entry name" value="DIGUANYLATE CYCLASE DGCM-RELATED"/>
    <property type="match status" value="1"/>
</dbReference>
<dbReference type="InterPro" id="IPR050469">
    <property type="entry name" value="Diguanylate_Cyclase"/>
</dbReference>
<feature type="domain" description="GGDEF" evidence="5">
    <location>
        <begin position="208"/>
        <end position="337"/>
    </location>
</feature>
<organism evidence="6 7">
    <name type="scientific">Ectopseudomonas chengduensis</name>
    <dbReference type="NCBI Taxonomy" id="489632"/>
    <lineage>
        <taxon>Bacteria</taxon>
        <taxon>Pseudomonadati</taxon>
        <taxon>Pseudomonadota</taxon>
        <taxon>Gammaproteobacteria</taxon>
        <taxon>Pseudomonadales</taxon>
        <taxon>Pseudomonadaceae</taxon>
        <taxon>Ectopseudomonas</taxon>
    </lineage>
</organism>